<accession>A0A1I2AD56</accession>
<dbReference type="AlphaFoldDB" id="A0A1I2AD56"/>
<dbReference type="InterPro" id="IPR036188">
    <property type="entry name" value="FAD/NAD-bd_sf"/>
</dbReference>
<sequence length="406" mass="42825">MHADVSTPPRGSAGPERAGGHATVVVIGGGQSGLSAAYHLKRRGFTSALTGTDGPASDRTFVVLDAEPAAGGAWRHRWESLRMATVNGIFDLPDFPQPPVDPDEPSRTAVPRYFAAFEHVTDLPILRPVTVTAVRRVDAQPDGELVVDSSAGRWTARAIINATGTWTNPVRPRYPGQESFTGIQLHTHDYVSADQLAGLRVAVVGGGISALQQLEEISGAATTFWYTRREPVFRDGEFEAEVAGREIVAKVAADVEAGRPTGSVVSYTHLAWTPYALAAKERGALRRHPMFTAIEPGGVREADGSFTPVDAIVWATGFKAALAHLEPLGLRNEFGGITMRGTQVTGEPRVHLVGFGPFQSTVGSNRSGRQAVNSLLQQWNAASNGPPSSSGFAASAYAGGGAAAGE</sequence>
<dbReference type="PANTHER" id="PTHR43539:SF78">
    <property type="entry name" value="FLAVIN-CONTAINING MONOOXYGENASE"/>
    <property type="match status" value="1"/>
</dbReference>
<dbReference type="RefSeq" id="WP_079173863.1">
    <property type="nucleotide sequence ID" value="NZ_FONR01000001.1"/>
</dbReference>
<dbReference type="GO" id="GO:0004497">
    <property type="term" value="F:monooxygenase activity"/>
    <property type="evidence" value="ECO:0007669"/>
    <property type="project" value="TreeGrafter"/>
</dbReference>
<protein>
    <submittedName>
        <fullName evidence="3">Pyridine nucleotide-disulphide oxidoreductase</fullName>
    </submittedName>
</protein>
<organism evidence="3 4">
    <name type="scientific">Streptomyces mirabilis</name>
    <dbReference type="NCBI Taxonomy" id="68239"/>
    <lineage>
        <taxon>Bacteria</taxon>
        <taxon>Bacillati</taxon>
        <taxon>Actinomycetota</taxon>
        <taxon>Actinomycetes</taxon>
        <taxon>Kitasatosporales</taxon>
        <taxon>Streptomycetaceae</taxon>
        <taxon>Streptomyces</taxon>
    </lineage>
</organism>
<feature type="region of interest" description="Disordered" evidence="2">
    <location>
        <begin position="380"/>
        <end position="406"/>
    </location>
</feature>
<gene>
    <name evidence="3" type="ORF">SAMN02787118_101640</name>
</gene>
<evidence type="ECO:0000313" key="3">
    <source>
        <dbReference type="EMBL" id="SFE41749.1"/>
    </source>
</evidence>
<dbReference type="GO" id="GO:0050660">
    <property type="term" value="F:flavin adenine dinucleotide binding"/>
    <property type="evidence" value="ECO:0007669"/>
    <property type="project" value="TreeGrafter"/>
</dbReference>
<keyword evidence="1" id="KW-0560">Oxidoreductase</keyword>
<dbReference type="PRINTS" id="PR00411">
    <property type="entry name" value="PNDRDTASEI"/>
</dbReference>
<dbReference type="EMBL" id="FONR01000001">
    <property type="protein sequence ID" value="SFE41749.1"/>
    <property type="molecule type" value="Genomic_DNA"/>
</dbReference>
<feature type="compositionally biased region" description="Low complexity" evidence="2">
    <location>
        <begin position="380"/>
        <end position="397"/>
    </location>
</feature>
<evidence type="ECO:0000313" key="4">
    <source>
        <dbReference type="Proteomes" id="UP000181942"/>
    </source>
</evidence>
<name>A0A1I2AD56_9ACTN</name>
<dbReference type="OrthoDB" id="178899at2"/>
<dbReference type="SUPFAM" id="SSF51905">
    <property type="entry name" value="FAD/NAD(P)-binding domain"/>
    <property type="match status" value="2"/>
</dbReference>
<dbReference type="PRINTS" id="PR00368">
    <property type="entry name" value="FADPNR"/>
</dbReference>
<evidence type="ECO:0000256" key="2">
    <source>
        <dbReference type="SAM" id="MobiDB-lite"/>
    </source>
</evidence>
<dbReference type="Pfam" id="PF13738">
    <property type="entry name" value="Pyr_redox_3"/>
    <property type="match status" value="1"/>
</dbReference>
<proteinExistence type="predicted"/>
<evidence type="ECO:0000256" key="1">
    <source>
        <dbReference type="ARBA" id="ARBA00023002"/>
    </source>
</evidence>
<reference evidence="3 4" key="1">
    <citation type="submission" date="2016-10" db="EMBL/GenBank/DDBJ databases">
        <authorList>
            <person name="de Groot N.N."/>
        </authorList>
    </citation>
    <scope>NUCLEOTIDE SEQUENCE [LARGE SCALE GENOMIC DNA]</scope>
    <source>
        <strain evidence="3 4">OK461</strain>
    </source>
</reference>
<dbReference type="PANTHER" id="PTHR43539">
    <property type="entry name" value="FLAVIN-BINDING MONOOXYGENASE-LIKE PROTEIN (AFU_ORTHOLOGUE AFUA_4G09220)"/>
    <property type="match status" value="1"/>
</dbReference>
<dbReference type="Gene3D" id="3.50.50.60">
    <property type="entry name" value="FAD/NAD(P)-binding domain"/>
    <property type="match status" value="1"/>
</dbReference>
<dbReference type="InterPro" id="IPR050982">
    <property type="entry name" value="Auxin_biosynth/cation_transpt"/>
</dbReference>
<dbReference type="Proteomes" id="UP000181942">
    <property type="component" value="Unassembled WGS sequence"/>
</dbReference>